<dbReference type="eggNOG" id="COG3835">
    <property type="taxonomic scope" value="Bacteria"/>
</dbReference>
<dbReference type="Pfam" id="PF17853">
    <property type="entry name" value="GGDEF_2"/>
    <property type="match status" value="1"/>
</dbReference>
<evidence type="ECO:0000259" key="2">
    <source>
        <dbReference type="Pfam" id="PF07905"/>
    </source>
</evidence>
<dbReference type="PANTHER" id="PTHR33744:SF1">
    <property type="entry name" value="DNA-BINDING TRANSCRIPTIONAL ACTIVATOR ADER"/>
    <property type="match status" value="1"/>
</dbReference>
<feature type="domain" description="PucR C-terminal helix-turn-helix" evidence="3">
    <location>
        <begin position="470"/>
        <end position="528"/>
    </location>
</feature>
<dbReference type="Pfam" id="PF07905">
    <property type="entry name" value="PucR"/>
    <property type="match status" value="1"/>
</dbReference>
<reference evidence="5 6" key="1">
    <citation type="journal article" date="2010" name="Stand. Genomic Sci.">
        <title>Complete genome sequence of Aminobacterium colombiense type strain (ALA-1).</title>
        <authorList>
            <person name="Chertkov O."/>
            <person name="Sikorski J."/>
            <person name="Brambilla E."/>
            <person name="Lapidus A."/>
            <person name="Copeland A."/>
            <person name="Glavina Del Rio T."/>
            <person name="Nolan M."/>
            <person name="Lucas S."/>
            <person name="Tice H."/>
            <person name="Cheng J.F."/>
            <person name="Han C."/>
            <person name="Detter J.C."/>
            <person name="Bruce D."/>
            <person name="Tapia R."/>
            <person name="Goodwin L."/>
            <person name="Pitluck S."/>
            <person name="Liolios K."/>
            <person name="Ivanova N."/>
            <person name="Mavromatis K."/>
            <person name="Ovchinnikova G."/>
            <person name="Pati A."/>
            <person name="Chen A."/>
            <person name="Palaniappan K."/>
            <person name="Land M."/>
            <person name="Hauser L."/>
            <person name="Chang Y.J."/>
            <person name="Jeffries C.D."/>
            <person name="Spring S."/>
            <person name="Rohde M."/>
            <person name="Goker M."/>
            <person name="Bristow J."/>
            <person name="Eisen J.A."/>
            <person name="Markowitz V."/>
            <person name="Hugenholtz P."/>
            <person name="Kyrpides N.C."/>
            <person name="Klenk H.P."/>
        </authorList>
    </citation>
    <scope>NUCLEOTIDE SEQUENCE [LARGE SCALE GENOMIC DNA]</scope>
    <source>
        <strain evidence="6">DSM 12261 / ALA-1</strain>
    </source>
</reference>
<dbReference type="OrthoDB" id="143422at2"/>
<dbReference type="HOGENOM" id="CLU_017436_3_0_0"/>
<dbReference type="InterPro" id="IPR041522">
    <property type="entry name" value="CdaR_GGDEF"/>
</dbReference>
<dbReference type="InterPro" id="IPR051448">
    <property type="entry name" value="CdaR-like_regulators"/>
</dbReference>
<name>D5EHD7_AMICL</name>
<proteinExistence type="inferred from homology"/>
<dbReference type="RefSeq" id="WP_013049231.1">
    <property type="nucleotide sequence ID" value="NC_014011.1"/>
</dbReference>
<dbReference type="STRING" id="572547.Amico_1856"/>
<gene>
    <name evidence="5" type="ordered locus">Amico_1856</name>
</gene>
<evidence type="ECO:0000259" key="3">
    <source>
        <dbReference type="Pfam" id="PF13556"/>
    </source>
</evidence>
<dbReference type="KEGG" id="aco:Amico_1856"/>
<evidence type="ECO:0000259" key="4">
    <source>
        <dbReference type="Pfam" id="PF17853"/>
    </source>
</evidence>
<evidence type="ECO:0000313" key="6">
    <source>
        <dbReference type="Proteomes" id="UP000002366"/>
    </source>
</evidence>
<keyword evidence="6" id="KW-1185">Reference proteome</keyword>
<dbReference type="InterPro" id="IPR012914">
    <property type="entry name" value="PucR_dom"/>
</dbReference>
<dbReference type="Pfam" id="PF13556">
    <property type="entry name" value="HTH_30"/>
    <property type="match status" value="1"/>
</dbReference>
<dbReference type="Proteomes" id="UP000002366">
    <property type="component" value="Chromosome"/>
</dbReference>
<dbReference type="Gene3D" id="1.10.10.2840">
    <property type="entry name" value="PucR C-terminal helix-turn-helix domain"/>
    <property type="match status" value="1"/>
</dbReference>
<dbReference type="PANTHER" id="PTHR33744">
    <property type="entry name" value="CARBOHYDRATE DIACID REGULATOR"/>
    <property type="match status" value="1"/>
</dbReference>
<feature type="domain" description="Purine catabolism PurC-like" evidence="2">
    <location>
        <begin position="8"/>
        <end position="126"/>
    </location>
</feature>
<protein>
    <submittedName>
        <fullName evidence="5">Transcriptional regulator, CdaR</fullName>
    </submittedName>
</protein>
<dbReference type="AlphaFoldDB" id="D5EHD7"/>
<dbReference type="InterPro" id="IPR025736">
    <property type="entry name" value="PucR_C-HTH_dom"/>
</dbReference>
<organism evidence="5 6">
    <name type="scientific">Aminobacterium colombiense (strain DSM 12261 / ALA-1)</name>
    <dbReference type="NCBI Taxonomy" id="572547"/>
    <lineage>
        <taxon>Bacteria</taxon>
        <taxon>Thermotogati</taxon>
        <taxon>Synergistota</taxon>
        <taxon>Synergistia</taxon>
        <taxon>Synergistales</taxon>
        <taxon>Aminobacteriaceae</taxon>
        <taxon>Aminobacterium</taxon>
    </lineage>
</organism>
<evidence type="ECO:0000313" key="5">
    <source>
        <dbReference type="EMBL" id="ADE57969.1"/>
    </source>
</evidence>
<accession>D5EHD7</accession>
<sequence>MGITVRQMLRIPELNRMKVIAGESGLDTNYVTTVTVLDAPDIQRWVHGGEFVITSGYILKDDPDSLARIIECLSRGGMAAIGIKFERFLKTLPASAKETADRLHFPVIDIPIDYAFSDIINPVLSRVVNAQAHELSFSEKVSQSFFELIINGEEVDPILNNLHNFIHVDIAFVDSIFGQSYFCAQSDSFIELIRETDLPRLIRKVPNRTVAIGDKVYGYLFFDVDSTNIQKSWETSLYHAISALLICIQKKLAKSEAEKRYRDEFVQDILLKNVRFEKEVWNRAKLFNWDLRGPQTVVVIDIDNYKHQFGIAQQIDEAVSNLEEIKKRIYYIAISLVKMKFPNVPHAEMSDSIVFILPSPFNEYEVFKKNLNATIAYIQQEVLKKTQFSVTVGVGSVKDSVFSCYQSYDEARKALEMIRRTCGRGHSIFWKDLGVYKLLGNLYNIKDAVNFYYDYIGKLIDHDKKKKNQLIETLETIIRCNWQLKPAAEELSIHYNTLKYRFRKICDLLEFDVNDSEQRLNVALSLKLYYMDKYLDV</sequence>
<evidence type="ECO:0000256" key="1">
    <source>
        <dbReference type="ARBA" id="ARBA00006754"/>
    </source>
</evidence>
<dbReference type="InterPro" id="IPR042070">
    <property type="entry name" value="PucR_C-HTH_sf"/>
</dbReference>
<feature type="domain" description="CdaR GGDEF-like" evidence="4">
    <location>
        <begin position="278"/>
        <end position="417"/>
    </location>
</feature>
<dbReference type="EMBL" id="CP001997">
    <property type="protein sequence ID" value="ADE57969.1"/>
    <property type="molecule type" value="Genomic_DNA"/>
</dbReference>
<comment type="similarity">
    <text evidence="1">Belongs to the CdaR family.</text>
</comment>